<feature type="compositionally biased region" description="Acidic residues" evidence="1">
    <location>
        <begin position="747"/>
        <end position="769"/>
    </location>
</feature>
<feature type="compositionally biased region" description="Polar residues" evidence="1">
    <location>
        <begin position="224"/>
        <end position="246"/>
    </location>
</feature>
<sequence length="792" mass="90024">MAPVVVEMDQSDSGRNEPQQNMRDPVTDLSTNASPQKHSADVGQLMEKCSGSDANLQITANDNSDGLNRTCHSEMDLNHIRGASDVQQSDSSIKAVSTESGASNESSDLESADFFVEDAQTEEEEQKLLSHLQMNGSFDANRSLSENLRKQINTSQAFALDESMNDLSLTTKKRTTRGVCDGDEETDGEQPIQSIQERPFRVPGSSTPKSAPSGSCACHVTKTVGGNTTDVSHHSLLQSTMKNINAQDEEEDSKYELEEDEESQDESEWESGEDSEQDQSEEIRVDRTREEVSEQQETQEGELQMEDFKEHEEVEEESEREKIQEYETLESGAEEELKKKKSAKEMEEGDLQVKESEKIQKEEVQDNDPQEEKTREESVEKTQVEVSKEEKKSEETVVEEDETREWKSGEDSVSQEEESEKEEFEERLKEDVQENNLGEDDPRKEKTEGEEEEEEDVKETRGSFKSTLINTSPNLQIQLAENAELSPEESRRRETLDREASQEKSLTSLTQHPSFPESEDKLSRAPEKVDMDQSGSEGEEQQQILTDQDINQSGVSCQKDSADVAKLMDKSSGGELNLLQITADDNRNVLFTPSQSEMNVIHLSPPQNRRVPDVQLPEFTFIAETSSLSAVLQSSNKNLPLQQKDLYDILEKKQKKEDNTAEDKKRDKDGEISQRRQGEVSGPQELQLLDSRREEEFEEDKMQEDGLKKEMQEEIQRNLGEDDSREEENQKEVSEQEAQEVLTQECESGEEDDSEEMQIEEFGEKDELEDQKIEGKLKENDTKERRLKRNSV</sequence>
<feature type="compositionally biased region" description="Acidic residues" evidence="1">
    <location>
        <begin position="293"/>
        <end position="305"/>
    </location>
</feature>
<feature type="compositionally biased region" description="Basic and acidic residues" evidence="1">
    <location>
        <begin position="281"/>
        <end position="292"/>
    </location>
</feature>
<feature type="region of interest" description="Disordered" evidence="1">
    <location>
        <begin position="652"/>
        <end position="792"/>
    </location>
</feature>
<organism evidence="2 3">
    <name type="scientific">Ataeniobius toweri</name>
    <dbReference type="NCBI Taxonomy" id="208326"/>
    <lineage>
        <taxon>Eukaryota</taxon>
        <taxon>Metazoa</taxon>
        <taxon>Chordata</taxon>
        <taxon>Craniata</taxon>
        <taxon>Vertebrata</taxon>
        <taxon>Euteleostomi</taxon>
        <taxon>Actinopterygii</taxon>
        <taxon>Neopterygii</taxon>
        <taxon>Teleostei</taxon>
        <taxon>Neoteleostei</taxon>
        <taxon>Acanthomorphata</taxon>
        <taxon>Ovalentaria</taxon>
        <taxon>Atherinomorphae</taxon>
        <taxon>Cyprinodontiformes</taxon>
        <taxon>Goodeidae</taxon>
        <taxon>Ataeniobius</taxon>
    </lineage>
</organism>
<proteinExistence type="predicted"/>
<feature type="compositionally biased region" description="Polar residues" evidence="1">
    <location>
        <begin position="204"/>
        <end position="213"/>
    </location>
</feature>
<evidence type="ECO:0000313" key="2">
    <source>
        <dbReference type="EMBL" id="MED6259285.1"/>
    </source>
</evidence>
<dbReference type="EMBL" id="JAHUTI010082957">
    <property type="protein sequence ID" value="MED6259285.1"/>
    <property type="molecule type" value="Genomic_DNA"/>
</dbReference>
<feature type="region of interest" description="Disordered" evidence="1">
    <location>
        <begin position="79"/>
        <end position="113"/>
    </location>
</feature>
<feature type="region of interest" description="Disordered" evidence="1">
    <location>
        <begin position="177"/>
        <end position="560"/>
    </location>
</feature>
<feature type="compositionally biased region" description="Acidic residues" evidence="1">
    <location>
        <begin position="413"/>
        <end position="423"/>
    </location>
</feature>
<feature type="compositionally biased region" description="Polar residues" evidence="1">
    <location>
        <begin position="463"/>
        <end position="479"/>
    </location>
</feature>
<name>A0ABU7CBW8_9TELE</name>
<feature type="compositionally biased region" description="Polar residues" evidence="1">
    <location>
        <begin position="85"/>
        <end position="106"/>
    </location>
</feature>
<protein>
    <submittedName>
        <fullName evidence="2">Uncharacterized protein</fullName>
    </submittedName>
</protein>
<dbReference type="Proteomes" id="UP001345963">
    <property type="component" value="Unassembled WGS sequence"/>
</dbReference>
<feature type="compositionally biased region" description="Polar residues" evidence="1">
    <location>
        <begin position="503"/>
        <end position="513"/>
    </location>
</feature>
<keyword evidence="3" id="KW-1185">Reference proteome</keyword>
<feature type="compositionally biased region" description="Polar residues" evidence="1">
    <location>
        <begin position="544"/>
        <end position="559"/>
    </location>
</feature>
<feature type="compositionally biased region" description="Polar residues" evidence="1">
    <location>
        <begin position="11"/>
        <end position="37"/>
    </location>
</feature>
<feature type="compositionally biased region" description="Basic and acidic residues" evidence="1">
    <location>
        <begin position="703"/>
        <end position="734"/>
    </location>
</feature>
<accession>A0ABU7CBW8</accession>
<feature type="compositionally biased region" description="Acidic residues" evidence="1">
    <location>
        <begin position="247"/>
        <end position="280"/>
    </location>
</feature>
<feature type="compositionally biased region" description="Basic and acidic residues" evidence="1">
    <location>
        <begin position="770"/>
        <end position="784"/>
    </location>
</feature>
<gene>
    <name evidence="2" type="ORF">ATANTOWER_020236</name>
</gene>
<feature type="compositionally biased region" description="Acidic residues" evidence="1">
    <location>
        <begin position="448"/>
        <end position="457"/>
    </location>
</feature>
<feature type="compositionally biased region" description="Basic and acidic residues" evidence="1">
    <location>
        <begin position="652"/>
        <end position="678"/>
    </location>
</feature>
<feature type="compositionally biased region" description="Basic and acidic residues" evidence="1">
    <location>
        <begin position="518"/>
        <end position="531"/>
    </location>
</feature>
<comment type="caution">
    <text evidence="2">The sequence shown here is derived from an EMBL/GenBank/DDBJ whole genome shotgun (WGS) entry which is preliminary data.</text>
</comment>
<evidence type="ECO:0000313" key="3">
    <source>
        <dbReference type="Proteomes" id="UP001345963"/>
    </source>
</evidence>
<feature type="compositionally biased region" description="Basic and acidic residues" evidence="1">
    <location>
        <begin position="335"/>
        <end position="395"/>
    </location>
</feature>
<feature type="region of interest" description="Disordered" evidence="1">
    <location>
        <begin position="1"/>
        <end position="42"/>
    </location>
</feature>
<evidence type="ECO:0000256" key="1">
    <source>
        <dbReference type="SAM" id="MobiDB-lite"/>
    </source>
</evidence>
<reference evidence="2 3" key="1">
    <citation type="submission" date="2021-07" db="EMBL/GenBank/DDBJ databases">
        <authorList>
            <person name="Palmer J.M."/>
        </authorList>
    </citation>
    <scope>NUCLEOTIDE SEQUENCE [LARGE SCALE GENOMIC DNA]</scope>
    <source>
        <strain evidence="2 3">AT_MEX2019</strain>
        <tissue evidence="2">Muscle</tissue>
    </source>
</reference>
<feature type="compositionally biased region" description="Basic and acidic residues" evidence="1">
    <location>
        <begin position="488"/>
        <end position="502"/>
    </location>
</feature>